<dbReference type="SMART" id="SM00267">
    <property type="entry name" value="GGDEF"/>
    <property type="match status" value="1"/>
</dbReference>
<organism evidence="3 4">
    <name type="scientific">Floridaenema aerugineum BLCC-F46</name>
    <dbReference type="NCBI Taxonomy" id="3153654"/>
    <lineage>
        <taxon>Bacteria</taxon>
        <taxon>Bacillati</taxon>
        <taxon>Cyanobacteriota</taxon>
        <taxon>Cyanophyceae</taxon>
        <taxon>Oscillatoriophycideae</taxon>
        <taxon>Aerosakkonematales</taxon>
        <taxon>Aerosakkonemataceae</taxon>
        <taxon>Floridanema</taxon>
        <taxon>Floridanema aerugineum</taxon>
    </lineage>
</organism>
<dbReference type="SMART" id="SM01080">
    <property type="entry name" value="CHASE2"/>
    <property type="match status" value="1"/>
</dbReference>
<proteinExistence type="predicted"/>
<feature type="transmembrane region" description="Helical" evidence="1">
    <location>
        <begin position="383"/>
        <end position="403"/>
    </location>
</feature>
<dbReference type="InterPro" id="IPR007890">
    <property type="entry name" value="CHASE2"/>
</dbReference>
<feature type="transmembrane region" description="Helical" evidence="1">
    <location>
        <begin position="325"/>
        <end position="343"/>
    </location>
</feature>
<dbReference type="CDD" id="cd01949">
    <property type="entry name" value="GGDEF"/>
    <property type="match status" value="1"/>
</dbReference>
<dbReference type="InterPro" id="IPR050469">
    <property type="entry name" value="Diguanylate_Cyclase"/>
</dbReference>
<dbReference type="Pfam" id="PF05226">
    <property type="entry name" value="CHASE2"/>
    <property type="match status" value="1"/>
</dbReference>
<dbReference type="PANTHER" id="PTHR45138:SF9">
    <property type="entry name" value="DIGUANYLATE CYCLASE DGCM-RELATED"/>
    <property type="match status" value="1"/>
</dbReference>
<dbReference type="PROSITE" id="PS50887">
    <property type="entry name" value="GGDEF"/>
    <property type="match status" value="1"/>
</dbReference>
<dbReference type="Gene3D" id="3.30.70.270">
    <property type="match status" value="1"/>
</dbReference>
<protein>
    <submittedName>
        <fullName evidence="3">CHASE2 domain-containing protein</fullName>
    </submittedName>
</protein>
<dbReference type="InterPro" id="IPR000160">
    <property type="entry name" value="GGDEF_dom"/>
</dbReference>
<evidence type="ECO:0000259" key="2">
    <source>
        <dbReference type="PROSITE" id="PS50887"/>
    </source>
</evidence>
<sequence>MWLKLKKRIAKRGGLLITAPSIAGLVIAANSLGVFQLLEWATFDQFFAIRPPAPVDPRIVVITIDESDINKAGQWPISDAVLAKLITKVKAQKPEAIGLDIYRDLPVPPGHLTLVKLFQSTPNLIGVEKVVGNAVPASPTLSKLKQVGMADLVLDADGKVRRALLSVRSGGEVHLSLGTKLALMYLEKKGVKLQLIDKNKKYLQLGEAVVVPFTGNEGPYAGANAGGYQIILNYRGSTDSFNTVSMTEVLNNQISPDKFRDRLVLIGNIGTSFNDLFFTPYSSSLFTSPQRMPGVLVHANITSQIISAAWGEAPFFRVSSPQIEALWVLFWSLIGGGTTRRLLRVSKQKKPAILPQWLINVSSIVLWGTILIIGSYLAFLSGWILPVISPIAALILSAISSMISRYLELQHLVNLDGLTGVANRRCFDEFLHQKWGLMAEKMNFISLILCDVDYFKKYNDTYGHQAGDESLRQVAKAIAKVIRSTDLVARYGGEEFAVIMPNTNPEVALKVAKRITANVKSLQIVHENSLISDRVTLSCGVASMVPNLTNSISELINIADQALYEAKRQGRDRIIVAIIMQEKKTLT</sequence>
<keyword evidence="4" id="KW-1185">Reference proteome</keyword>
<dbReference type="InterPro" id="IPR043128">
    <property type="entry name" value="Rev_trsase/Diguanyl_cyclase"/>
</dbReference>
<evidence type="ECO:0000256" key="1">
    <source>
        <dbReference type="SAM" id="Phobius"/>
    </source>
</evidence>
<dbReference type="Proteomes" id="UP001576774">
    <property type="component" value="Unassembled WGS sequence"/>
</dbReference>
<comment type="caution">
    <text evidence="3">The sequence shown here is derived from an EMBL/GenBank/DDBJ whole genome shotgun (WGS) entry which is preliminary data.</text>
</comment>
<feature type="domain" description="GGDEF" evidence="2">
    <location>
        <begin position="443"/>
        <end position="579"/>
    </location>
</feature>
<keyword evidence="1" id="KW-0472">Membrane</keyword>
<dbReference type="SUPFAM" id="SSF55073">
    <property type="entry name" value="Nucleotide cyclase"/>
    <property type="match status" value="1"/>
</dbReference>
<keyword evidence="1" id="KW-1133">Transmembrane helix</keyword>
<evidence type="ECO:0000313" key="4">
    <source>
        <dbReference type="Proteomes" id="UP001576774"/>
    </source>
</evidence>
<dbReference type="EMBL" id="JBHFNQ010000103">
    <property type="protein sequence ID" value="MFB2877837.1"/>
    <property type="molecule type" value="Genomic_DNA"/>
</dbReference>
<reference evidence="3 4" key="1">
    <citation type="submission" date="2024-09" db="EMBL/GenBank/DDBJ databases">
        <title>Floridaenema gen nov. (Aerosakkonemataceae, Aerosakkonematales ord. nov., Cyanobacteria) from benthic tropical and subtropical fresh waters, with the description of four new species.</title>
        <authorList>
            <person name="Moretto J.A."/>
            <person name="Berthold D.E."/>
            <person name="Lefler F.W."/>
            <person name="Huang I.-S."/>
            <person name="Laughinghouse H. IV."/>
        </authorList>
    </citation>
    <scope>NUCLEOTIDE SEQUENCE [LARGE SCALE GENOMIC DNA]</scope>
    <source>
        <strain evidence="3 4">BLCC-F46</strain>
    </source>
</reference>
<accession>A0ABV4X4X0</accession>
<gene>
    <name evidence="3" type="ORF">ACE1CC_13360</name>
</gene>
<dbReference type="NCBIfam" id="TIGR00254">
    <property type="entry name" value="GGDEF"/>
    <property type="match status" value="1"/>
</dbReference>
<keyword evidence="1" id="KW-0812">Transmembrane</keyword>
<feature type="transmembrane region" description="Helical" evidence="1">
    <location>
        <begin position="355"/>
        <end position="377"/>
    </location>
</feature>
<dbReference type="InterPro" id="IPR029787">
    <property type="entry name" value="Nucleotide_cyclase"/>
</dbReference>
<evidence type="ECO:0000313" key="3">
    <source>
        <dbReference type="EMBL" id="MFB2877837.1"/>
    </source>
</evidence>
<name>A0ABV4X4X0_9CYAN</name>
<dbReference type="RefSeq" id="WP_413270929.1">
    <property type="nucleotide sequence ID" value="NZ_JBHFNQ010000103.1"/>
</dbReference>
<dbReference type="PANTHER" id="PTHR45138">
    <property type="entry name" value="REGULATORY COMPONENTS OF SENSORY TRANSDUCTION SYSTEM"/>
    <property type="match status" value="1"/>
</dbReference>
<dbReference type="Pfam" id="PF00990">
    <property type="entry name" value="GGDEF"/>
    <property type="match status" value="1"/>
</dbReference>